<evidence type="ECO:0000313" key="10">
    <source>
        <dbReference type="EMBL" id="MCU0104568.1"/>
    </source>
</evidence>
<keyword evidence="6 8" id="KW-0067">ATP-binding</keyword>
<comment type="catalytic activity">
    <reaction evidence="8">
        <text>Couples ATP hydrolysis with the unwinding of duplex DNA by translocating in the 3'-5' direction.</text>
        <dbReference type="EC" id="5.6.2.4"/>
    </reaction>
</comment>
<dbReference type="RefSeq" id="WP_262095804.1">
    <property type="nucleotide sequence ID" value="NZ_JAOEGN010000003.1"/>
</dbReference>
<dbReference type="PANTHER" id="PTHR30580:SF0">
    <property type="entry name" value="PRIMOSOMAL PROTEIN N"/>
    <property type="match status" value="1"/>
</dbReference>
<feature type="binding site" evidence="8">
    <location>
        <position position="478"/>
    </location>
    <ligand>
        <name>Zn(2+)</name>
        <dbReference type="ChEBI" id="CHEBI:29105"/>
        <label>1</label>
    </ligand>
</feature>
<keyword evidence="2 8" id="KW-0235">DNA replication</keyword>
<dbReference type="InterPro" id="IPR001650">
    <property type="entry name" value="Helicase_C-like"/>
</dbReference>
<dbReference type="PROSITE" id="PS51192">
    <property type="entry name" value="HELICASE_ATP_BIND_1"/>
    <property type="match status" value="1"/>
</dbReference>
<protein>
    <recommendedName>
        <fullName evidence="8">Replication restart protein PriA</fullName>
    </recommendedName>
    <alternativeName>
        <fullName evidence="8">ATP-dependent DNA helicase PriA</fullName>
        <ecNumber evidence="8">5.6.2.4</ecNumber>
    </alternativeName>
    <alternativeName>
        <fullName evidence="8">DNA 3'-5' helicase PriA</fullName>
    </alternativeName>
</protein>
<feature type="binding site" evidence="8">
    <location>
        <position position="521"/>
    </location>
    <ligand>
        <name>Zn(2+)</name>
        <dbReference type="ChEBI" id="CHEBI:29105"/>
        <label>1</label>
    </ligand>
</feature>
<sequence length="757" mass="86676">MFAEVMVDLKTKEIQSSYDYIIPSDLEGFLKLGMRVVVPFGNMTRVGLITKIKSESLAATKAIIEPFDMEPIVDKELFHLINYLEEEAMIPSVLAYHKVIPDALSVEYQKVIRVMKRDGLKEPLKSLLIDDVVVFKKTWRKYSSAFQKAVSSGSIEIDEAIDQKRSIQTENYYLKTTKVPQTQKQQALWLYLNEPKRIEDILDSGYSKQMVQTLVKMGSISIQKQEKMVVFKPTYAEDSKALTREQKEAVLAIKESLLKYERFLLKGVSASGKTEVFLQLCMELSKKRKQAMIITLDTALIEQLRLYLNPFLSVAVIDPEDTLQSRLDSYRAAQTGYVDVLITTPSGIFTPFKSLGIIIADEAQDPSYIDYAKTIHGLDMLQERARYNNIPLVYASATPPVQLYYDATLGKLRLIELNEKVYQTKDQLQIVDMKKELENGNLSMLSKPLYDAINRSLKDNKQALILANRNGFAPYVLCRSCGHVPTCERCDTTLTYFENKRRLKCPHCGYQMKYEPKCMACGSDKVRPVGMGIEQVEVQMKRTFPLAKIARLDSETTSKKGVYQATINAFKAKKIDILIGTQMISKGHDFDIPVVGILLIDSMLKAPSYLANERCYQLIKQTMGRAGRKQAGVSIVQTYQTDHFVLKSLEDEIGFYEQELNRRQIAHYPPYYQLLSIVFKGNSLDQAERAATKLKQQIISRYSQYEVVGPSESDIKTFKLMIKTGKRQDLKHWIQSIKQYYDKENLSVRFYRYDDIV</sequence>
<dbReference type="EMBL" id="JAOEGN010000003">
    <property type="protein sequence ID" value="MCU0104568.1"/>
    <property type="molecule type" value="Genomic_DNA"/>
</dbReference>
<feature type="binding site" evidence="8">
    <location>
        <position position="518"/>
    </location>
    <ligand>
        <name>Zn(2+)</name>
        <dbReference type="ChEBI" id="CHEBI:29105"/>
        <label>1</label>
    </ligand>
</feature>
<dbReference type="EC" id="5.6.2.4" evidence="8"/>
<keyword evidence="8" id="KW-0413">Isomerase</keyword>
<dbReference type="Gene3D" id="3.40.50.300">
    <property type="entry name" value="P-loop containing nucleotide triphosphate hydrolases"/>
    <property type="match status" value="2"/>
</dbReference>
<accession>A0ABT2PV26</accession>
<keyword evidence="7 8" id="KW-0238">DNA-binding</keyword>
<dbReference type="Proteomes" id="UP001209076">
    <property type="component" value="Unassembled WGS sequence"/>
</dbReference>
<dbReference type="InterPro" id="IPR040498">
    <property type="entry name" value="PriA_CRR"/>
</dbReference>
<evidence type="ECO:0000256" key="5">
    <source>
        <dbReference type="ARBA" id="ARBA00022833"/>
    </source>
</evidence>
<feature type="binding site" evidence="8">
    <location>
        <position position="487"/>
    </location>
    <ligand>
        <name>Zn(2+)</name>
        <dbReference type="ChEBI" id="CHEBI:29105"/>
        <label>2</label>
    </ligand>
</feature>
<evidence type="ECO:0000256" key="2">
    <source>
        <dbReference type="ARBA" id="ARBA00022705"/>
    </source>
</evidence>
<keyword evidence="4 8" id="KW-0547">Nucleotide-binding</keyword>
<evidence type="ECO:0000256" key="6">
    <source>
        <dbReference type="ARBA" id="ARBA00022840"/>
    </source>
</evidence>
<dbReference type="InterPro" id="IPR011545">
    <property type="entry name" value="DEAD/DEAH_box_helicase_dom"/>
</dbReference>
<keyword evidence="5 8" id="KW-0862">Zinc</keyword>
<name>A0ABT2PV26_9MOLU</name>
<keyword evidence="8" id="KW-0347">Helicase</keyword>
<dbReference type="SMART" id="SM00487">
    <property type="entry name" value="DEXDc"/>
    <property type="match status" value="1"/>
</dbReference>
<feature type="binding site" evidence="8">
    <location>
        <position position="490"/>
    </location>
    <ligand>
        <name>Zn(2+)</name>
        <dbReference type="ChEBI" id="CHEBI:29105"/>
        <label>2</label>
    </ligand>
</feature>
<dbReference type="NCBIfam" id="TIGR00595">
    <property type="entry name" value="priA"/>
    <property type="match status" value="1"/>
</dbReference>
<dbReference type="InterPro" id="IPR005259">
    <property type="entry name" value="PriA"/>
</dbReference>
<evidence type="ECO:0000256" key="3">
    <source>
        <dbReference type="ARBA" id="ARBA00022723"/>
    </source>
</evidence>
<comment type="similarity">
    <text evidence="8">Belongs to the helicase family. PriA subfamily.</text>
</comment>
<feature type="binding site" evidence="8">
    <location>
        <position position="505"/>
    </location>
    <ligand>
        <name>Zn(2+)</name>
        <dbReference type="ChEBI" id="CHEBI:29105"/>
        <label>2</label>
    </ligand>
</feature>
<dbReference type="Pfam" id="PF00271">
    <property type="entry name" value="Helicase_C"/>
    <property type="match status" value="1"/>
</dbReference>
<feature type="binding site" evidence="8">
    <location>
        <position position="508"/>
    </location>
    <ligand>
        <name>Zn(2+)</name>
        <dbReference type="ChEBI" id="CHEBI:29105"/>
        <label>2</label>
    </ligand>
</feature>
<comment type="cofactor">
    <cofactor evidence="8">
        <name>Zn(2+)</name>
        <dbReference type="ChEBI" id="CHEBI:29105"/>
    </cofactor>
    <text evidence="8">Binds 2 zinc ions per subunit.</text>
</comment>
<feature type="binding site" evidence="8">
    <location>
        <position position="481"/>
    </location>
    <ligand>
        <name>Zn(2+)</name>
        <dbReference type="ChEBI" id="CHEBI:29105"/>
        <label>1</label>
    </ligand>
</feature>
<gene>
    <name evidence="8 10" type="primary">priA</name>
    <name evidence="10" type="ORF">N7603_02745</name>
</gene>
<dbReference type="HAMAP" id="MF_00983">
    <property type="entry name" value="PriA"/>
    <property type="match status" value="1"/>
</dbReference>
<feature type="domain" description="Helicase ATP-binding" evidence="9">
    <location>
        <begin position="254"/>
        <end position="417"/>
    </location>
</feature>
<dbReference type="InterPro" id="IPR014001">
    <property type="entry name" value="Helicase_ATP-bd"/>
</dbReference>
<organism evidence="10 11">
    <name type="scientific">Paracholeplasma vituli</name>
    <dbReference type="NCBI Taxonomy" id="69473"/>
    <lineage>
        <taxon>Bacteria</taxon>
        <taxon>Bacillati</taxon>
        <taxon>Mycoplasmatota</taxon>
        <taxon>Mollicutes</taxon>
        <taxon>Acholeplasmatales</taxon>
        <taxon>Acholeplasmataceae</taxon>
        <taxon>Paracholeplasma</taxon>
    </lineage>
</organism>
<dbReference type="Gene3D" id="3.40.1440.60">
    <property type="entry name" value="PriA, 3(prime) DNA-binding domain"/>
    <property type="match status" value="1"/>
</dbReference>
<dbReference type="SUPFAM" id="SSF52540">
    <property type="entry name" value="P-loop containing nucleoside triphosphate hydrolases"/>
    <property type="match status" value="1"/>
</dbReference>
<keyword evidence="11" id="KW-1185">Reference proteome</keyword>
<dbReference type="Pfam" id="PF17764">
    <property type="entry name" value="PriA_3primeBD"/>
    <property type="match status" value="1"/>
</dbReference>
<comment type="function">
    <text evidence="8">Initiates the restart of stalled replication forks, which reloads the replicative helicase on sites other than the origin of replication. Recognizes and binds to abandoned replication forks and remodels them to uncover a helicase loading site. Promotes assembly of the primosome at these replication forks.</text>
</comment>
<comment type="catalytic activity">
    <reaction evidence="8">
        <text>ATP + H2O = ADP + phosphate + H(+)</text>
        <dbReference type="Rhea" id="RHEA:13065"/>
        <dbReference type="ChEBI" id="CHEBI:15377"/>
        <dbReference type="ChEBI" id="CHEBI:15378"/>
        <dbReference type="ChEBI" id="CHEBI:30616"/>
        <dbReference type="ChEBI" id="CHEBI:43474"/>
        <dbReference type="ChEBI" id="CHEBI:456216"/>
        <dbReference type="EC" id="5.6.2.4"/>
    </reaction>
</comment>
<comment type="caution">
    <text evidence="10">The sequence shown here is derived from an EMBL/GenBank/DDBJ whole genome shotgun (WGS) entry which is preliminary data.</text>
</comment>
<evidence type="ECO:0000313" key="11">
    <source>
        <dbReference type="Proteomes" id="UP001209076"/>
    </source>
</evidence>
<dbReference type="Pfam" id="PF18319">
    <property type="entry name" value="Zn_ribbon_PriA"/>
    <property type="match status" value="1"/>
</dbReference>
<dbReference type="InterPro" id="IPR027417">
    <property type="entry name" value="P-loop_NTPase"/>
</dbReference>
<proteinExistence type="inferred from homology"/>
<evidence type="ECO:0000256" key="8">
    <source>
        <dbReference type="HAMAP-Rule" id="MF_00983"/>
    </source>
</evidence>
<dbReference type="Pfam" id="PF00270">
    <property type="entry name" value="DEAD"/>
    <property type="match status" value="1"/>
</dbReference>
<evidence type="ECO:0000256" key="1">
    <source>
        <dbReference type="ARBA" id="ARBA00022515"/>
    </source>
</evidence>
<comment type="subunit">
    <text evidence="8">Component of the replication restart primosome.</text>
</comment>
<keyword evidence="1 8" id="KW-0639">Primosome</keyword>
<evidence type="ECO:0000259" key="9">
    <source>
        <dbReference type="PROSITE" id="PS51192"/>
    </source>
</evidence>
<keyword evidence="3 8" id="KW-0479">Metal-binding</keyword>
<dbReference type="PANTHER" id="PTHR30580">
    <property type="entry name" value="PRIMOSOMAL PROTEIN N"/>
    <property type="match status" value="1"/>
</dbReference>
<dbReference type="InterPro" id="IPR041222">
    <property type="entry name" value="PriA_3primeBD"/>
</dbReference>
<dbReference type="SMART" id="SM00490">
    <property type="entry name" value="HELICc"/>
    <property type="match status" value="1"/>
</dbReference>
<dbReference type="InterPro" id="IPR042115">
    <property type="entry name" value="PriA_3primeBD_sf"/>
</dbReference>
<evidence type="ECO:0000256" key="7">
    <source>
        <dbReference type="ARBA" id="ARBA00023125"/>
    </source>
</evidence>
<reference evidence="11" key="1">
    <citation type="submission" date="2023-07" db="EMBL/GenBank/DDBJ databases">
        <title>Novel Mycoplasma species identified in domestic and wild animals.</title>
        <authorList>
            <person name="Volokhov D.V."/>
            <person name="Furtak V.A."/>
            <person name="Zagorodnyaya T.A."/>
        </authorList>
    </citation>
    <scope>NUCLEOTIDE SEQUENCE [LARGE SCALE GENOMIC DNA]</scope>
    <source>
        <strain evidence="11">92-19</strain>
    </source>
</reference>
<keyword evidence="8" id="KW-0378">Hydrolase</keyword>
<evidence type="ECO:0000256" key="4">
    <source>
        <dbReference type="ARBA" id="ARBA00022741"/>
    </source>
</evidence>